<dbReference type="InterPro" id="IPR012373">
    <property type="entry name" value="Ferrdict_sens_TM"/>
</dbReference>
<dbReference type="InterPro" id="IPR006860">
    <property type="entry name" value="FecR"/>
</dbReference>
<evidence type="ECO:0000256" key="1">
    <source>
        <dbReference type="SAM" id="Phobius"/>
    </source>
</evidence>
<protein>
    <submittedName>
        <fullName evidence="4">FecR family protein</fullName>
    </submittedName>
</protein>
<dbReference type="RefSeq" id="WP_130540235.1">
    <property type="nucleotide sequence ID" value="NZ_CP042431.1"/>
</dbReference>
<evidence type="ECO:0000259" key="3">
    <source>
        <dbReference type="Pfam" id="PF16344"/>
    </source>
</evidence>
<reference evidence="4 5" key="1">
    <citation type="submission" date="2019-02" db="EMBL/GenBank/DDBJ databases">
        <title>Genomic Encyclopedia of Type Strains, Phase IV (KMG-IV): sequencing the most valuable type-strain genomes for metagenomic binning, comparative biology and taxonomic classification.</title>
        <authorList>
            <person name="Goeker M."/>
        </authorList>
    </citation>
    <scope>NUCLEOTIDE SEQUENCE [LARGE SCALE GENOMIC DNA]</scope>
    <source>
        <strain evidence="4 5">DSM 18116</strain>
    </source>
</reference>
<dbReference type="Gene3D" id="3.55.50.30">
    <property type="match status" value="1"/>
</dbReference>
<dbReference type="AlphaFoldDB" id="A0A4Q7N4H6"/>
<keyword evidence="1" id="KW-1133">Transmembrane helix</keyword>
<evidence type="ECO:0000313" key="4">
    <source>
        <dbReference type="EMBL" id="RZS75901.1"/>
    </source>
</evidence>
<name>A0A4Q7N4H6_9BACT</name>
<dbReference type="EMBL" id="SGXA01000001">
    <property type="protein sequence ID" value="RZS75901.1"/>
    <property type="molecule type" value="Genomic_DNA"/>
</dbReference>
<feature type="transmembrane region" description="Helical" evidence="1">
    <location>
        <begin position="100"/>
        <end position="119"/>
    </location>
</feature>
<keyword evidence="1" id="KW-0812">Transmembrane</keyword>
<sequence length="391" mass="43745">MHTDSNNINDLIYKHLRDEALSQEEQASLDHWLEQSAANRQLLSELTNEHEWNAYWQIRTDEARTNSAYNRFREAVFIPPQEEQGSATEPRIRSIGSWKWVAAAAAVLIMISVGAYLWINTGKQMDTDLPTAAKQVAPGKNGAILTLADGSTIVLDSLNNGIIASQQGAKVHLENSKLVYDPAGKTSGDISYNIMTTPRGRQFQVSLPDGTKVWLNAGSSLRYPTAFEGNDRTVEIAGEAFFEVAKNKQKPFIVKTHADRITVTGTQFNVNAYANEPFMKTTLVEGSVMINNAVLKPGQAYMNGQILKTDADQDIAWKNGFFNFTNQDLPAVMRQLERWYDIDVKFVGAAKPFSFNGKMDRGMQLSDVLFFLDEMKITYKLEGRTLTISNE</sequence>
<dbReference type="Pfam" id="PF04773">
    <property type="entry name" value="FecR"/>
    <property type="match status" value="1"/>
</dbReference>
<dbReference type="OrthoDB" id="629393at2"/>
<organism evidence="4 5">
    <name type="scientific">Pseudobacter ginsenosidimutans</name>
    <dbReference type="NCBI Taxonomy" id="661488"/>
    <lineage>
        <taxon>Bacteria</taxon>
        <taxon>Pseudomonadati</taxon>
        <taxon>Bacteroidota</taxon>
        <taxon>Chitinophagia</taxon>
        <taxon>Chitinophagales</taxon>
        <taxon>Chitinophagaceae</taxon>
        <taxon>Pseudobacter</taxon>
    </lineage>
</organism>
<dbReference type="Proteomes" id="UP000293874">
    <property type="component" value="Unassembled WGS sequence"/>
</dbReference>
<feature type="domain" description="FecR protein" evidence="2">
    <location>
        <begin position="195"/>
        <end position="288"/>
    </location>
</feature>
<proteinExistence type="predicted"/>
<feature type="domain" description="Protein FecR C-terminal" evidence="3">
    <location>
        <begin position="322"/>
        <end position="388"/>
    </location>
</feature>
<dbReference type="InterPro" id="IPR032508">
    <property type="entry name" value="FecR_C"/>
</dbReference>
<evidence type="ECO:0000259" key="2">
    <source>
        <dbReference type="Pfam" id="PF04773"/>
    </source>
</evidence>
<dbReference type="GO" id="GO:0016989">
    <property type="term" value="F:sigma factor antagonist activity"/>
    <property type="evidence" value="ECO:0007669"/>
    <property type="project" value="TreeGrafter"/>
</dbReference>
<dbReference type="PANTHER" id="PTHR30273">
    <property type="entry name" value="PERIPLASMIC SIGNAL SENSOR AND SIGMA FACTOR ACTIVATOR FECR-RELATED"/>
    <property type="match status" value="1"/>
</dbReference>
<dbReference type="Pfam" id="PF16344">
    <property type="entry name" value="FecR_C"/>
    <property type="match status" value="1"/>
</dbReference>
<keyword evidence="5" id="KW-1185">Reference proteome</keyword>
<gene>
    <name evidence="4" type="ORF">EV199_1777</name>
</gene>
<dbReference type="PANTHER" id="PTHR30273:SF2">
    <property type="entry name" value="PROTEIN FECR"/>
    <property type="match status" value="1"/>
</dbReference>
<accession>A0A4Q7N4H6</accession>
<evidence type="ECO:0000313" key="5">
    <source>
        <dbReference type="Proteomes" id="UP000293874"/>
    </source>
</evidence>
<comment type="caution">
    <text evidence="4">The sequence shown here is derived from an EMBL/GenBank/DDBJ whole genome shotgun (WGS) entry which is preliminary data.</text>
</comment>
<dbReference type="Gene3D" id="2.60.120.1440">
    <property type="match status" value="1"/>
</dbReference>
<keyword evidence="1" id="KW-0472">Membrane</keyword>